<dbReference type="PANTHER" id="PTHR43428:SF1">
    <property type="entry name" value="ARSENATE REDUCTASE"/>
    <property type="match status" value="1"/>
</dbReference>
<dbReference type="InterPro" id="IPR023485">
    <property type="entry name" value="Ptyr_pPase"/>
</dbReference>
<dbReference type="PATRIC" id="fig|1609969.3.peg.1699"/>
<evidence type="ECO:0000259" key="2">
    <source>
        <dbReference type="SMART" id="SM00226"/>
    </source>
</evidence>
<evidence type="ECO:0000256" key="1">
    <source>
        <dbReference type="ARBA" id="ARBA00022849"/>
    </source>
</evidence>
<feature type="domain" description="Phosphotyrosine protein phosphatase I" evidence="2">
    <location>
        <begin position="4"/>
        <end position="140"/>
    </location>
</feature>
<dbReference type="Gene3D" id="3.40.50.2300">
    <property type="match status" value="1"/>
</dbReference>
<reference evidence="3 4" key="1">
    <citation type="submission" date="2015-02" db="EMBL/GenBank/DDBJ databases">
        <title>Single-cell genomics of uncultivated deep-branching MTB reveals a conserved set of magnetosome genes.</title>
        <authorList>
            <person name="Kolinko S."/>
            <person name="Richter M."/>
            <person name="Glockner F.O."/>
            <person name="Brachmann A."/>
            <person name="Schuler D."/>
        </authorList>
    </citation>
    <scope>NUCLEOTIDE SEQUENCE [LARGE SCALE GENOMIC DNA]</scope>
    <source>
        <strain evidence="3">SKK-01</strain>
    </source>
</reference>
<gene>
    <name evidence="3" type="ORF">OMAG_001583</name>
</gene>
<dbReference type="InterPro" id="IPR036196">
    <property type="entry name" value="Ptyr_pPase_sf"/>
</dbReference>
<evidence type="ECO:0000313" key="3">
    <source>
        <dbReference type="EMBL" id="KJJ84578.1"/>
    </source>
</evidence>
<accession>A0A0F0CMJ7</accession>
<sequence length="141" mass="15985">MDKIKVLFVCIHNSARSQMAEAFLKKYGGDRFCAESAGLEPGKLNPIVVEVMKESGIDISQNKTKSVFDFFKQGNLYNYVITVCNEAESEKCPIFPGIAKKLHWGFVDPSSFSGSMEEKLSKTREVRNQIDRKVKDWIKLV</sequence>
<dbReference type="SUPFAM" id="SSF52788">
    <property type="entry name" value="Phosphotyrosine protein phosphatases I"/>
    <property type="match status" value="1"/>
</dbReference>
<evidence type="ECO:0000313" key="4">
    <source>
        <dbReference type="Proteomes" id="UP000033428"/>
    </source>
</evidence>
<dbReference type="PANTHER" id="PTHR43428">
    <property type="entry name" value="ARSENATE REDUCTASE"/>
    <property type="match status" value="1"/>
</dbReference>
<dbReference type="AlphaFoldDB" id="A0A0F0CMJ7"/>
<dbReference type="Proteomes" id="UP000033428">
    <property type="component" value="Unassembled WGS sequence"/>
</dbReference>
<keyword evidence="1" id="KW-0059">Arsenical resistance</keyword>
<dbReference type="EMBL" id="JYNY01000332">
    <property type="protein sequence ID" value="KJJ84578.1"/>
    <property type="molecule type" value="Genomic_DNA"/>
</dbReference>
<proteinExistence type="predicted"/>
<dbReference type="SMART" id="SM00226">
    <property type="entry name" value="LMWPc"/>
    <property type="match status" value="1"/>
</dbReference>
<keyword evidence="4" id="KW-1185">Reference proteome</keyword>
<organism evidence="3 4">
    <name type="scientific">Candidatus Omnitrophus magneticus</name>
    <dbReference type="NCBI Taxonomy" id="1609969"/>
    <lineage>
        <taxon>Bacteria</taxon>
        <taxon>Pseudomonadati</taxon>
        <taxon>Candidatus Omnitrophota</taxon>
        <taxon>Candidatus Omnitrophus</taxon>
    </lineage>
</organism>
<comment type="caution">
    <text evidence="3">The sequence shown here is derived from an EMBL/GenBank/DDBJ whole genome shotgun (WGS) entry which is preliminary data.</text>
</comment>
<name>A0A0F0CMJ7_9BACT</name>
<dbReference type="Pfam" id="PF01451">
    <property type="entry name" value="LMWPc"/>
    <property type="match status" value="1"/>
</dbReference>
<dbReference type="GO" id="GO:0046685">
    <property type="term" value="P:response to arsenic-containing substance"/>
    <property type="evidence" value="ECO:0007669"/>
    <property type="project" value="UniProtKB-KW"/>
</dbReference>
<dbReference type="CDD" id="cd16345">
    <property type="entry name" value="LMWP_ArsC"/>
    <property type="match status" value="1"/>
</dbReference>
<protein>
    <submittedName>
        <fullName evidence="3">Arsenate reductase</fullName>
    </submittedName>
</protein>